<evidence type="ECO:0000259" key="4">
    <source>
        <dbReference type="PROSITE" id="PS50158"/>
    </source>
</evidence>
<dbReference type="CDD" id="cd01650">
    <property type="entry name" value="RT_nLTR_like"/>
    <property type="match status" value="1"/>
</dbReference>
<dbReference type="GO" id="GO:0008270">
    <property type="term" value="F:zinc ion binding"/>
    <property type="evidence" value="ECO:0007669"/>
    <property type="project" value="UniProtKB-KW"/>
</dbReference>
<keyword evidence="2" id="KW-0175">Coiled coil</keyword>
<dbReference type="InterPro" id="IPR005135">
    <property type="entry name" value="Endo/exonuclease/phosphatase"/>
</dbReference>
<gene>
    <name evidence="6" type="ORF">SLEP1_g29582</name>
</gene>
<dbReference type="PANTHER" id="PTHR33116">
    <property type="entry name" value="REVERSE TRANSCRIPTASE ZINC-BINDING DOMAIN-CONTAINING PROTEIN-RELATED-RELATED"/>
    <property type="match status" value="1"/>
</dbReference>
<dbReference type="Gene3D" id="3.30.420.10">
    <property type="entry name" value="Ribonuclease H-like superfamily/Ribonuclease H"/>
    <property type="match status" value="1"/>
</dbReference>
<dbReference type="Gene3D" id="3.60.10.10">
    <property type="entry name" value="Endonuclease/exonuclease/phosphatase"/>
    <property type="match status" value="1"/>
</dbReference>
<proteinExistence type="predicted"/>
<evidence type="ECO:0000313" key="6">
    <source>
        <dbReference type="EMBL" id="GKV19298.1"/>
    </source>
</evidence>
<dbReference type="Proteomes" id="UP001054252">
    <property type="component" value="Unassembled WGS sequence"/>
</dbReference>
<dbReference type="InterPro" id="IPR000477">
    <property type="entry name" value="RT_dom"/>
</dbReference>
<dbReference type="InterPro" id="IPR036397">
    <property type="entry name" value="RNaseH_sf"/>
</dbReference>
<feature type="transmembrane region" description="Helical" evidence="3">
    <location>
        <begin position="59"/>
        <end position="85"/>
    </location>
</feature>
<feature type="transmembrane region" description="Helical" evidence="3">
    <location>
        <begin position="92"/>
        <end position="115"/>
    </location>
</feature>
<dbReference type="InterPro" id="IPR002156">
    <property type="entry name" value="RNaseH_domain"/>
</dbReference>
<feature type="domain" description="Reverse transcriptase" evidence="5">
    <location>
        <begin position="1082"/>
        <end position="1326"/>
    </location>
</feature>
<organism evidence="6 7">
    <name type="scientific">Rubroshorea leprosula</name>
    <dbReference type="NCBI Taxonomy" id="152421"/>
    <lineage>
        <taxon>Eukaryota</taxon>
        <taxon>Viridiplantae</taxon>
        <taxon>Streptophyta</taxon>
        <taxon>Embryophyta</taxon>
        <taxon>Tracheophyta</taxon>
        <taxon>Spermatophyta</taxon>
        <taxon>Magnoliopsida</taxon>
        <taxon>eudicotyledons</taxon>
        <taxon>Gunneridae</taxon>
        <taxon>Pentapetalae</taxon>
        <taxon>rosids</taxon>
        <taxon>malvids</taxon>
        <taxon>Malvales</taxon>
        <taxon>Dipterocarpaceae</taxon>
        <taxon>Rubroshorea</taxon>
    </lineage>
</organism>
<dbReference type="GO" id="GO:0004523">
    <property type="term" value="F:RNA-DNA hybrid ribonuclease activity"/>
    <property type="evidence" value="ECO:0007669"/>
    <property type="project" value="InterPro"/>
</dbReference>
<reference evidence="6 7" key="1">
    <citation type="journal article" date="2021" name="Commun. Biol.">
        <title>The genome of Shorea leprosula (Dipterocarpaceae) highlights the ecological relevance of drought in aseasonal tropical rainforests.</title>
        <authorList>
            <person name="Ng K.K.S."/>
            <person name="Kobayashi M.J."/>
            <person name="Fawcett J.A."/>
            <person name="Hatakeyama M."/>
            <person name="Paape T."/>
            <person name="Ng C.H."/>
            <person name="Ang C.C."/>
            <person name="Tnah L.H."/>
            <person name="Lee C.T."/>
            <person name="Nishiyama T."/>
            <person name="Sese J."/>
            <person name="O'Brien M.J."/>
            <person name="Copetti D."/>
            <person name="Mohd Noor M.I."/>
            <person name="Ong R.C."/>
            <person name="Putra M."/>
            <person name="Sireger I.Z."/>
            <person name="Indrioko S."/>
            <person name="Kosugi Y."/>
            <person name="Izuno A."/>
            <person name="Isagi Y."/>
            <person name="Lee S.L."/>
            <person name="Shimizu K.K."/>
        </authorList>
    </citation>
    <scope>NUCLEOTIDE SEQUENCE [LARGE SCALE GENOMIC DNA]</scope>
    <source>
        <strain evidence="6">214</strain>
    </source>
</reference>
<evidence type="ECO:0008006" key="8">
    <source>
        <dbReference type="Google" id="ProtNLM"/>
    </source>
</evidence>
<dbReference type="Pfam" id="PF13966">
    <property type="entry name" value="zf-RVT"/>
    <property type="match status" value="1"/>
</dbReference>
<comment type="caution">
    <text evidence="6">The sequence shown here is derived from an EMBL/GenBank/DDBJ whole genome shotgun (WGS) entry which is preliminary data.</text>
</comment>
<keyword evidence="3" id="KW-1133">Transmembrane helix</keyword>
<name>A0AAV5JXB2_9ROSI</name>
<dbReference type="CDD" id="cd06222">
    <property type="entry name" value="RNase_H_like"/>
    <property type="match status" value="1"/>
</dbReference>
<evidence type="ECO:0000256" key="1">
    <source>
        <dbReference type="PROSITE-ProRule" id="PRU00047"/>
    </source>
</evidence>
<dbReference type="SUPFAM" id="SSF56219">
    <property type="entry name" value="DNase I-like"/>
    <property type="match status" value="1"/>
</dbReference>
<keyword evidence="3" id="KW-0472">Membrane</keyword>
<evidence type="ECO:0000256" key="2">
    <source>
        <dbReference type="SAM" id="Coils"/>
    </source>
</evidence>
<keyword evidence="1" id="KW-0479">Metal-binding</keyword>
<dbReference type="InterPro" id="IPR026960">
    <property type="entry name" value="RVT-Znf"/>
</dbReference>
<dbReference type="InterPro" id="IPR012337">
    <property type="entry name" value="RNaseH-like_sf"/>
</dbReference>
<dbReference type="SUPFAM" id="SSF56672">
    <property type="entry name" value="DNA/RNA polymerases"/>
    <property type="match status" value="1"/>
</dbReference>
<keyword evidence="1" id="KW-0862">Zinc</keyword>
<feature type="domain" description="CCHC-type" evidence="4">
    <location>
        <begin position="329"/>
        <end position="342"/>
    </location>
</feature>
<evidence type="ECO:0000256" key="3">
    <source>
        <dbReference type="SAM" id="Phobius"/>
    </source>
</evidence>
<dbReference type="PROSITE" id="PS50158">
    <property type="entry name" value="ZF_CCHC"/>
    <property type="match status" value="1"/>
</dbReference>
<feature type="transmembrane region" description="Helical" evidence="3">
    <location>
        <begin position="23"/>
        <end position="47"/>
    </location>
</feature>
<protein>
    <recommendedName>
        <fullName evidence="8">Reverse transcriptase</fullName>
    </recommendedName>
</protein>
<dbReference type="Pfam" id="PF13456">
    <property type="entry name" value="RVT_3"/>
    <property type="match status" value="1"/>
</dbReference>
<dbReference type="InterPro" id="IPR044730">
    <property type="entry name" value="RNase_H-like_dom_plant"/>
</dbReference>
<dbReference type="Pfam" id="PF00078">
    <property type="entry name" value="RVT_1"/>
    <property type="match status" value="1"/>
</dbReference>
<dbReference type="InterPro" id="IPR036691">
    <property type="entry name" value="Endo/exonu/phosph_ase_sf"/>
</dbReference>
<dbReference type="EMBL" id="BPVZ01000052">
    <property type="protein sequence ID" value="GKV19298.1"/>
    <property type="molecule type" value="Genomic_DNA"/>
</dbReference>
<dbReference type="SUPFAM" id="SSF53098">
    <property type="entry name" value="Ribonuclease H-like"/>
    <property type="match status" value="1"/>
</dbReference>
<keyword evidence="3" id="KW-0812">Transmembrane</keyword>
<dbReference type="PROSITE" id="PS50878">
    <property type="entry name" value="RT_POL"/>
    <property type="match status" value="1"/>
</dbReference>
<keyword evidence="7" id="KW-1185">Reference proteome</keyword>
<evidence type="ECO:0000313" key="7">
    <source>
        <dbReference type="Proteomes" id="UP001054252"/>
    </source>
</evidence>
<sequence length="1939" mass="221932">MICISIKVWRIFNRRRGFLKSEICGVGCFLTAAGPVIVVIVWLFLPITVVFLKSETCGAGFFLTAAESVIVVIVRLFLPVAVVFLKFDTCGAGYFLTAAGSVIVVIVCFNSTHLFNSIQVDRMSDAHQLTSSGEIRRAPDPPILRLVPKEKDQDELRRFSFAGHLLADEDNVKSGVVYSILKSAWRPKGGLEVHEQSKNTFIFLLSDETEKDRIFQESPWFVKGSHIILKEWPDSQRFDEIAFSHSAFWVQVHGLPKGCMTPDNIQLIGSLFPRLISWDKSTLGGLESFLRLRVEIDVHLPLLSGFQFRMQGDEICSAEFKYEKLVDFCYRCGMLGHTQKSCNDFRWKDEDGNYITQPRPQYGPHMRVQAYSPRKHFGSIRETKQNPQLNVEPPANMAQLRHDAKQPVTNTPVNAGPKLVHDVEDMTLLGGVPAEVERVNQLSSESPPHAFIACKPSCSDIITHPAGGSPSLLPSTFTPEQRTPPLNAIVTGEDAFLSVQTLECSRTSDEFTGHQQTSYPIQIDPEKSTMDVEVGFILSEQVKAHLSLGRSVNPGKKRKVEIGPFEQIFKRAYIRDAEASGLLCSPIQLQAALAMDRSEFHKQDQQGFFTNVNETITVKKIRRRIRQQALNHHVRFQPDTRVSRLQDFHPTQIPFNEPPFIPVLPLVNTTPATLTNMNILSWNCQGLGQALTRRVLKDLIFKHRPCLVFLMETKKTMRYLEGLRRRLSFANGVYVEPQGYSGGLALWWTDEVHISIFSSDKNMFDGSLSDAEYNVTWHFSFIYGEPNIQMRRDMWSRVIELKRAAVIPWLLMGDLNLVGDSFDKKGKSPSKVRDTHAIPTIPRRQFRYELKWQQHRDYEGVIAQGWATERSGSPLYCMSSKLAHCRKHLMHWWKHTGRNSRLEVERLQKELDQLQLEEQSEANLSRQRLLIDEINSLWLQEETHWFQRARTNWILLGDRNSKYFHAMASRRRQNNYIFQLQNEQGTLLEGTDSLLDHAYTHFQQAYDSLETCSFNQIEGLIRPLVTTEMNEDLCRAASEEEIRATVFQMGALKAPGVDGFPRCFYQQHWDLVGNDVCRAVQHFFTNGFMLREMNKTKIVLIPKVKNPKSAFVLGRTIQDNIIIAHEAFHGLHLKKSGKHGIIALKLDIRKAYDNVNWSCLEYIMRAHGFCDKWIHMVMQCVSTVSYTVGINGNQTPFFSPRRGLRQGDPLSPYLYLFIADILSRLLTAATSAKQLTGYKIRRRSPVISHLLFADDSLIFCRATIEEICQLQSILQVYGDVSGQKVNFSKSTAMFSSNTPMEVRNLICNKLDIRVESTFSKYLGVPISWGRSKRDCLQYVVDKIQQKLTYWKKSLLSQAGQEILIKAVAMAIPTFTMSCFLFPAGVCQDINRIIREFWWGQQAQERKICWVSWNQLSKSKHVGGMGFKDLYCFNLAMLARQAWRLLQNPNALWVRVLKSLYFSDSSFLSARKGSHPSWIWLSILRGREIIQIGTRWNVGNGQNILIFEDKWVPTLPGFKVTSPETQSLFSYVCELLDEGGEWDITKLNASFSNQECREILKIPTGACPDSLIWHYDKVGKFSVKSAYFLAYNMAREPSIHETNRDMTIGEWKQLWRLKIPPKVRVFLWRAILNSLPSLDNLVKRGVLQEMTCPNCQGADETLMHLLFFCPQVEPIWFGSTLGLNPRQLGVFCFREWWRYINDVAKQMGLPSLVEQCAIICWHIWKARNEKHFEQVNFNPHQILARISAMIQDYSSSMSKNLLLTPSKARDNGKQQQSSWVRPPMGFLKVNVDASFSSQTGWAALAMVGRDFKGEIRFGEFWLSMALSPLMAEAVALCKAAKYMENRGAQNVLFESDNQALITFLLQPAKPIPWEIKSIILSLREISHRHPNFMFSFIPRKDNKVADWVAKQSLKGQCPFFWAHRPPNVLFSLLVQDGLCT</sequence>
<dbReference type="Pfam" id="PF03372">
    <property type="entry name" value="Exo_endo_phos"/>
    <property type="match status" value="1"/>
</dbReference>
<dbReference type="PANTHER" id="PTHR33116:SF86">
    <property type="entry name" value="REVERSE TRANSCRIPTASE DOMAIN-CONTAINING PROTEIN"/>
    <property type="match status" value="1"/>
</dbReference>
<accession>A0AAV5JXB2</accession>
<evidence type="ECO:0000259" key="5">
    <source>
        <dbReference type="PROSITE" id="PS50878"/>
    </source>
</evidence>
<dbReference type="InterPro" id="IPR025558">
    <property type="entry name" value="DUF4283"/>
</dbReference>
<dbReference type="Pfam" id="PF14111">
    <property type="entry name" value="DUF4283"/>
    <property type="match status" value="1"/>
</dbReference>
<dbReference type="GO" id="GO:0003676">
    <property type="term" value="F:nucleic acid binding"/>
    <property type="evidence" value="ECO:0007669"/>
    <property type="project" value="InterPro"/>
</dbReference>
<dbReference type="InterPro" id="IPR043502">
    <property type="entry name" value="DNA/RNA_pol_sf"/>
</dbReference>
<keyword evidence="1" id="KW-0863">Zinc-finger</keyword>
<feature type="coiled-coil region" evidence="2">
    <location>
        <begin position="897"/>
        <end position="924"/>
    </location>
</feature>
<dbReference type="Pfam" id="PF14392">
    <property type="entry name" value="zf-CCHC_4"/>
    <property type="match status" value="1"/>
</dbReference>
<dbReference type="InterPro" id="IPR025836">
    <property type="entry name" value="Zn_knuckle_CX2CX4HX4C"/>
</dbReference>
<dbReference type="InterPro" id="IPR001878">
    <property type="entry name" value="Znf_CCHC"/>
</dbReference>